<proteinExistence type="predicted"/>
<keyword evidence="3" id="KW-1185">Reference proteome</keyword>
<name>A0ABS7VDG3_9GAMM</name>
<dbReference type="PANTHER" id="PTHR43233">
    <property type="entry name" value="FAMILY N-ACETYLTRANSFERASE, PUTATIVE (AFU_ORTHOLOGUE AFUA_6G03350)-RELATED"/>
    <property type="match status" value="1"/>
</dbReference>
<dbReference type="EMBL" id="JAIRBT010000020">
    <property type="protein sequence ID" value="MBZ6067406.1"/>
    <property type="molecule type" value="Genomic_DNA"/>
</dbReference>
<dbReference type="Proteomes" id="UP000774958">
    <property type="component" value="Unassembled WGS sequence"/>
</dbReference>
<dbReference type="CDD" id="cd04301">
    <property type="entry name" value="NAT_SF"/>
    <property type="match status" value="1"/>
</dbReference>
<dbReference type="InterPro" id="IPR000182">
    <property type="entry name" value="GNAT_dom"/>
</dbReference>
<reference evidence="2 3" key="1">
    <citation type="submission" date="2021-09" db="EMBL/GenBank/DDBJ databases">
        <title>Aeromonas schubertii isolated from Asian sea bass.</title>
        <authorList>
            <person name="Pinpimai K."/>
        </authorList>
    </citation>
    <scope>NUCLEOTIDE SEQUENCE [LARGE SCALE GENOMIC DNA]</scope>
    <source>
        <strain evidence="2 3">CHULA2021a</strain>
    </source>
</reference>
<accession>A0ABS7VDG3</accession>
<dbReference type="Gene3D" id="3.40.630.30">
    <property type="match status" value="1"/>
</dbReference>
<evidence type="ECO:0000313" key="2">
    <source>
        <dbReference type="EMBL" id="MBZ6067406.1"/>
    </source>
</evidence>
<organism evidence="2 3">
    <name type="scientific">Aeromonas schubertii</name>
    <dbReference type="NCBI Taxonomy" id="652"/>
    <lineage>
        <taxon>Bacteria</taxon>
        <taxon>Pseudomonadati</taxon>
        <taxon>Pseudomonadota</taxon>
        <taxon>Gammaproteobacteria</taxon>
        <taxon>Aeromonadales</taxon>
        <taxon>Aeromonadaceae</taxon>
        <taxon>Aeromonas</taxon>
    </lineage>
</organism>
<dbReference type="PANTHER" id="PTHR43233:SF1">
    <property type="entry name" value="FAMILY N-ACETYLTRANSFERASE, PUTATIVE (AFU_ORTHOLOGUE AFUA_6G03350)-RELATED"/>
    <property type="match status" value="1"/>
</dbReference>
<dbReference type="SUPFAM" id="SSF55729">
    <property type="entry name" value="Acyl-CoA N-acyltransferases (Nat)"/>
    <property type="match status" value="1"/>
</dbReference>
<dbReference type="RefSeq" id="WP_224163250.1">
    <property type="nucleotide sequence ID" value="NZ_JAIRBT010000020.1"/>
</dbReference>
<evidence type="ECO:0000313" key="3">
    <source>
        <dbReference type="Proteomes" id="UP000774958"/>
    </source>
</evidence>
<feature type="domain" description="N-acetyltransferase" evidence="1">
    <location>
        <begin position="3"/>
        <end position="137"/>
    </location>
</feature>
<protein>
    <submittedName>
        <fullName evidence="2">GNAT family N-acetyltransferase</fullName>
    </submittedName>
</protein>
<comment type="caution">
    <text evidence="2">The sequence shown here is derived from an EMBL/GenBank/DDBJ whole genome shotgun (WGS) entry which is preliminary data.</text>
</comment>
<dbReference type="InterPro" id="IPR016181">
    <property type="entry name" value="Acyl_CoA_acyltransferase"/>
</dbReference>
<gene>
    <name evidence="2" type="ORF">LA374_14485</name>
</gene>
<dbReference type="PROSITE" id="PS51186">
    <property type="entry name" value="GNAT"/>
    <property type="match status" value="1"/>
</dbReference>
<dbReference type="InterPro" id="IPR053144">
    <property type="entry name" value="Acetyltransferase_Butenolide"/>
</dbReference>
<evidence type="ECO:0000259" key="1">
    <source>
        <dbReference type="PROSITE" id="PS51186"/>
    </source>
</evidence>
<dbReference type="Pfam" id="PF00583">
    <property type="entry name" value="Acetyltransf_1"/>
    <property type="match status" value="1"/>
</dbReference>
<sequence length="137" mass="14947">MDIDYRINHPFTAEQFVALLKRTSLGARRPIENAATIAGMLEHADLLITAWSGEELVGVARSVTDFHYCCYLSDLAVADEMQAKGIGKAMIRHTLEALHQGCKLILLAAPQATGYYPKLGFSAHSSAWTIASAEELV</sequence>